<dbReference type="GO" id="GO:0009044">
    <property type="term" value="F:xylan 1,4-beta-xylosidase activity"/>
    <property type="evidence" value="ECO:0007669"/>
    <property type="project" value="UniProtKB-EC"/>
</dbReference>
<proteinExistence type="predicted"/>
<dbReference type="Gene3D" id="3.20.20.80">
    <property type="entry name" value="Glycosidases"/>
    <property type="match status" value="1"/>
</dbReference>
<dbReference type="PANTHER" id="PTHR12631">
    <property type="entry name" value="ALPHA-L-IDURONIDASE"/>
    <property type="match status" value="1"/>
</dbReference>
<dbReference type="SUPFAM" id="SSF51445">
    <property type="entry name" value="(Trans)glycosidases"/>
    <property type="match status" value="1"/>
</dbReference>
<name>A0A6J4HPF0_9CHLR</name>
<keyword evidence="1" id="KW-0378">Hydrolase</keyword>
<keyword evidence="1" id="KW-0326">Glycosidase</keyword>
<sequence length="364" mass="41317">MTHRLSILIAALVLLAAATQLLIPRTVPPLHLPAQQRVQTRNPKVGVHLRLAGTDDEAEIVRQLTAVREMGASFVVDLFPWAYVQPRSPRSWEWRGADLLIGHARRQGIEVIARLDVVPAWARPRNSSDRHLDPEHYGDFARYAAAFAARYRDSVRFIQIWNEPNLNLEWGLREPDPQAYAALLREVYPLVKAANPEAQIVGGSLSPGPSVPATRMDDLRYLRAMIASGARFDLLGVHAYGARAPASEEAHPDRVNFRRVEVYRETLRQLGAPRPLIVTEGGWNDHPRWPGAVRPADRLRWTVDAYRISEDWSDVLAVCMWQWQLPWTHTYQDNWTFVTPDGPPKAIYYAVQAYARGEPLQSSR</sequence>
<accession>A0A6J4HPF0</accession>
<reference evidence="1" key="1">
    <citation type="submission" date="2020-02" db="EMBL/GenBank/DDBJ databases">
        <authorList>
            <person name="Meier V. D."/>
        </authorList>
    </citation>
    <scope>NUCLEOTIDE SEQUENCE</scope>
    <source>
        <strain evidence="1">AVDCRST_MAG26</strain>
    </source>
</reference>
<dbReference type="EMBL" id="CADCTK010000206">
    <property type="protein sequence ID" value="CAA9229115.1"/>
    <property type="molecule type" value="Genomic_DNA"/>
</dbReference>
<dbReference type="InterPro" id="IPR017853">
    <property type="entry name" value="GH"/>
</dbReference>
<protein>
    <submittedName>
        <fullName evidence="1">GH39</fullName>
        <ecNumber evidence="1">3.2.1.37</ecNumber>
    </submittedName>
</protein>
<dbReference type="PANTHER" id="PTHR12631:SF10">
    <property type="entry name" value="BETA-XYLOSIDASE-LIKE PROTEIN-RELATED"/>
    <property type="match status" value="1"/>
</dbReference>
<dbReference type="EC" id="3.2.1.37" evidence="1"/>
<dbReference type="InterPro" id="IPR051923">
    <property type="entry name" value="Glycosyl_Hydrolase_39"/>
</dbReference>
<gene>
    <name evidence="1" type="ORF">AVDCRST_MAG26-878</name>
</gene>
<evidence type="ECO:0000313" key="1">
    <source>
        <dbReference type="EMBL" id="CAA9229115.1"/>
    </source>
</evidence>
<dbReference type="AlphaFoldDB" id="A0A6J4HPF0"/>
<organism evidence="1">
    <name type="scientific">uncultured Chloroflexia bacterium</name>
    <dbReference type="NCBI Taxonomy" id="1672391"/>
    <lineage>
        <taxon>Bacteria</taxon>
        <taxon>Bacillati</taxon>
        <taxon>Chloroflexota</taxon>
        <taxon>Chloroflexia</taxon>
        <taxon>environmental samples</taxon>
    </lineage>
</organism>